<name>A0A2G9WP18_9HYPH</name>
<sequence length="148" mass="15637">MLKRLHPVAGGIALATISVFWLSTLLSEAFSPPATVTAVKTSIPWGFLLLIPALIAAGASGFRLSRGNRRGVVGAKARRMPFIAANGVVILVPAAIYLAVKAAAGEFDTGFYIVQAVELIAGLINIALLALSFRDGLRLTGRLRKRRA</sequence>
<feature type="transmembrane region" description="Helical" evidence="1">
    <location>
        <begin position="82"/>
        <end position="100"/>
    </location>
</feature>
<organism evidence="2 3">
    <name type="scientific">Pleomorphomonas carboxyditropha</name>
    <dbReference type="NCBI Taxonomy" id="2023338"/>
    <lineage>
        <taxon>Bacteria</taxon>
        <taxon>Pseudomonadati</taxon>
        <taxon>Pseudomonadota</taxon>
        <taxon>Alphaproteobacteria</taxon>
        <taxon>Hyphomicrobiales</taxon>
        <taxon>Pleomorphomonadaceae</taxon>
        <taxon>Pleomorphomonas</taxon>
    </lineage>
</organism>
<proteinExistence type="predicted"/>
<keyword evidence="3" id="KW-1185">Reference proteome</keyword>
<comment type="caution">
    <text evidence="2">The sequence shown here is derived from an EMBL/GenBank/DDBJ whole genome shotgun (WGS) entry which is preliminary data.</text>
</comment>
<feature type="transmembrane region" description="Helical" evidence="1">
    <location>
        <begin position="112"/>
        <end position="137"/>
    </location>
</feature>
<dbReference type="Proteomes" id="UP000231070">
    <property type="component" value="Unassembled WGS sequence"/>
</dbReference>
<keyword evidence="1" id="KW-1133">Transmembrane helix</keyword>
<dbReference type="AlphaFoldDB" id="A0A2G9WP18"/>
<reference evidence="2 3" key="1">
    <citation type="submission" date="2017-08" db="EMBL/GenBank/DDBJ databases">
        <title>Pleomorphomonas carboxidotrophicus sp. nov., a new mesophilic hydrogenogenic carboxidotroph.</title>
        <authorList>
            <person name="Esquivel-Elizondo S."/>
            <person name="Krajmalnik-Brown R."/>
            <person name="Maldonado J."/>
        </authorList>
    </citation>
    <scope>NUCLEOTIDE SEQUENCE [LARGE SCALE GENOMIC DNA]</scope>
    <source>
        <strain evidence="2 3">SVCO-16</strain>
    </source>
</reference>
<gene>
    <name evidence="2" type="ORF">CJ014_25390</name>
</gene>
<keyword evidence="1" id="KW-0812">Transmembrane</keyword>
<evidence type="ECO:0000313" key="3">
    <source>
        <dbReference type="Proteomes" id="UP000231070"/>
    </source>
</evidence>
<dbReference type="OrthoDB" id="5195601at2"/>
<accession>A0A2G9WP18</accession>
<protein>
    <recommendedName>
        <fullName evidence="4">Transmembrane protein</fullName>
    </recommendedName>
</protein>
<feature type="transmembrane region" description="Helical" evidence="1">
    <location>
        <begin position="43"/>
        <end position="62"/>
    </location>
</feature>
<evidence type="ECO:0000256" key="1">
    <source>
        <dbReference type="SAM" id="Phobius"/>
    </source>
</evidence>
<dbReference type="RefSeq" id="WP_100083313.1">
    <property type="nucleotide sequence ID" value="NZ_NQVN01000034.1"/>
</dbReference>
<evidence type="ECO:0008006" key="4">
    <source>
        <dbReference type="Google" id="ProtNLM"/>
    </source>
</evidence>
<evidence type="ECO:0000313" key="2">
    <source>
        <dbReference type="EMBL" id="PIO96446.1"/>
    </source>
</evidence>
<keyword evidence="1" id="KW-0472">Membrane</keyword>
<dbReference type="EMBL" id="NQVN01000034">
    <property type="protein sequence ID" value="PIO96446.1"/>
    <property type="molecule type" value="Genomic_DNA"/>
</dbReference>